<dbReference type="Proteomes" id="UP000007394">
    <property type="component" value="Chromosome"/>
</dbReference>
<organism evidence="2 3">
    <name type="scientific">Ignavibacterium album (strain DSM 19864 / JCM 16511 / NBRC 101810 / Mat9-16)</name>
    <dbReference type="NCBI Taxonomy" id="945713"/>
    <lineage>
        <taxon>Bacteria</taxon>
        <taxon>Pseudomonadati</taxon>
        <taxon>Ignavibacteriota</taxon>
        <taxon>Ignavibacteria</taxon>
        <taxon>Ignavibacteriales</taxon>
        <taxon>Ignavibacteriaceae</taxon>
        <taxon>Ignavibacterium</taxon>
    </lineage>
</organism>
<feature type="signal peptide" evidence="1">
    <location>
        <begin position="1"/>
        <end position="18"/>
    </location>
</feature>
<evidence type="ECO:0008006" key="4">
    <source>
        <dbReference type="Google" id="ProtNLM"/>
    </source>
</evidence>
<keyword evidence="3" id="KW-1185">Reference proteome</keyword>
<dbReference type="STRING" id="945713.IALB_0200"/>
<keyword evidence="1" id="KW-0732">Signal</keyword>
<dbReference type="EMBL" id="CP003418">
    <property type="protein sequence ID" value="AFH47912.1"/>
    <property type="molecule type" value="Genomic_DNA"/>
</dbReference>
<dbReference type="PROSITE" id="PS51257">
    <property type="entry name" value="PROKAR_LIPOPROTEIN"/>
    <property type="match status" value="1"/>
</dbReference>
<protein>
    <recommendedName>
        <fullName evidence="4">Lipoprotein</fullName>
    </recommendedName>
</protein>
<feature type="chain" id="PRO_5003624710" description="Lipoprotein" evidence="1">
    <location>
        <begin position="19"/>
        <end position="149"/>
    </location>
</feature>
<dbReference type="OrthoDB" id="1524979at2"/>
<dbReference type="RefSeq" id="WP_014559071.1">
    <property type="nucleotide sequence ID" value="NC_017464.1"/>
</dbReference>
<name>I0AG05_IGNAJ</name>
<proteinExistence type="predicted"/>
<evidence type="ECO:0000313" key="3">
    <source>
        <dbReference type="Proteomes" id="UP000007394"/>
    </source>
</evidence>
<dbReference type="eggNOG" id="ENOG50344ZB">
    <property type="taxonomic scope" value="Bacteria"/>
</dbReference>
<dbReference type="AlphaFoldDB" id="I0AG05"/>
<reference evidence="2 3" key="1">
    <citation type="journal article" date="2012" name="Front. Microbiol.">
        <title>Complete genome of Ignavibacterium album, a metabolically versatile, flagellated, facultative anaerobe from the phylum Chlorobi.</title>
        <authorList>
            <person name="Liu Z."/>
            <person name="Frigaard N.-U."/>
            <person name="Vogl K."/>
            <person name="Iino T."/>
            <person name="Ohkuma M."/>
            <person name="Overmann J."/>
            <person name="Bryant D.A."/>
        </authorList>
    </citation>
    <scope>NUCLEOTIDE SEQUENCE [LARGE SCALE GENOMIC DNA]</scope>
    <source>
        <strain evidence="3">DSM 19864 / JCM 16511 / NBRC 101810 / Mat9-16</strain>
    </source>
</reference>
<accession>I0AG05</accession>
<gene>
    <name evidence="2" type="ordered locus">IALB_0200</name>
</gene>
<dbReference type="HOGENOM" id="CLU_1756690_0_0_10"/>
<sequence>MRIIVVLILTAVVSTACSSLKLSPAEFGWPIESVQKIDKDGFVKEDRYSFSFNTKALFMEELQDSMAYQGKDLRMIRNQDGYYFITSKWFRNVYIFQPAEASLELKEKVLINENGLSNPFFNQRNPYIELIDGEFKVYLTSEGIYGGSK</sequence>
<evidence type="ECO:0000256" key="1">
    <source>
        <dbReference type="SAM" id="SignalP"/>
    </source>
</evidence>
<evidence type="ECO:0000313" key="2">
    <source>
        <dbReference type="EMBL" id="AFH47912.1"/>
    </source>
</evidence>
<dbReference type="KEGG" id="ial:IALB_0200"/>